<evidence type="ECO:0000313" key="4">
    <source>
        <dbReference type="Proteomes" id="UP001374579"/>
    </source>
</evidence>
<evidence type="ECO:0000313" key="3">
    <source>
        <dbReference type="EMBL" id="KAK7104425.1"/>
    </source>
</evidence>
<dbReference type="PROSITE" id="PS01186">
    <property type="entry name" value="EGF_2"/>
    <property type="match status" value="1"/>
</dbReference>
<dbReference type="PROSITE" id="PS51406">
    <property type="entry name" value="FIBRINOGEN_C_2"/>
    <property type="match status" value="1"/>
</dbReference>
<feature type="domain" description="Fibrinogen C-terminal" evidence="2">
    <location>
        <begin position="119"/>
        <end position="314"/>
    </location>
</feature>
<protein>
    <recommendedName>
        <fullName evidence="2">Fibrinogen C-terminal domain-containing protein</fullName>
    </recommendedName>
</protein>
<proteinExistence type="predicted"/>
<evidence type="ECO:0000256" key="1">
    <source>
        <dbReference type="SAM" id="SignalP"/>
    </source>
</evidence>
<dbReference type="EMBL" id="JBAMIC010000008">
    <property type="protein sequence ID" value="KAK7104425.1"/>
    <property type="molecule type" value="Genomic_DNA"/>
</dbReference>
<dbReference type="SUPFAM" id="SSF57196">
    <property type="entry name" value="EGF/Laminin"/>
    <property type="match status" value="1"/>
</dbReference>
<reference evidence="3 4" key="1">
    <citation type="submission" date="2024-02" db="EMBL/GenBank/DDBJ databases">
        <title>Chromosome-scale genome assembly of the rough periwinkle Littorina saxatilis.</title>
        <authorList>
            <person name="De Jode A."/>
            <person name="Faria R."/>
            <person name="Formenti G."/>
            <person name="Sims Y."/>
            <person name="Smith T.P."/>
            <person name="Tracey A."/>
            <person name="Wood J.M.D."/>
            <person name="Zagrodzka Z.B."/>
            <person name="Johannesson K."/>
            <person name="Butlin R.K."/>
            <person name="Leder E.H."/>
        </authorList>
    </citation>
    <scope>NUCLEOTIDE SEQUENCE [LARGE SCALE GENOMIC DNA]</scope>
    <source>
        <strain evidence="3">Snail1</strain>
        <tissue evidence="3">Muscle</tissue>
    </source>
</reference>
<dbReference type="Proteomes" id="UP001374579">
    <property type="component" value="Unassembled WGS sequence"/>
</dbReference>
<feature type="chain" id="PRO_5042971159" description="Fibrinogen C-terminal domain-containing protein" evidence="1">
    <location>
        <begin position="18"/>
        <end position="343"/>
    </location>
</feature>
<name>A0AAN9BJQ3_9CAEN</name>
<evidence type="ECO:0000259" key="2">
    <source>
        <dbReference type="PROSITE" id="PS51406"/>
    </source>
</evidence>
<dbReference type="PROSITE" id="PS00022">
    <property type="entry name" value="EGF_1"/>
    <property type="match status" value="1"/>
</dbReference>
<dbReference type="Gene3D" id="3.90.215.10">
    <property type="entry name" value="Gamma Fibrinogen, chain A, domain 1"/>
    <property type="match status" value="1"/>
</dbReference>
<comment type="caution">
    <text evidence="3">The sequence shown here is derived from an EMBL/GenBank/DDBJ whole genome shotgun (WGS) entry which is preliminary data.</text>
</comment>
<keyword evidence="1" id="KW-0732">Signal</keyword>
<dbReference type="SMART" id="SM00186">
    <property type="entry name" value="FBG"/>
    <property type="match status" value="1"/>
</dbReference>
<keyword evidence="4" id="KW-1185">Reference proteome</keyword>
<dbReference type="GO" id="GO:0005615">
    <property type="term" value="C:extracellular space"/>
    <property type="evidence" value="ECO:0007669"/>
    <property type="project" value="TreeGrafter"/>
</dbReference>
<dbReference type="InterPro" id="IPR050373">
    <property type="entry name" value="Fibrinogen_C-term_domain"/>
</dbReference>
<dbReference type="SUPFAM" id="SSF56496">
    <property type="entry name" value="Fibrinogen C-terminal domain-like"/>
    <property type="match status" value="1"/>
</dbReference>
<gene>
    <name evidence="3" type="ORF">V1264_019145</name>
</gene>
<dbReference type="Pfam" id="PF00147">
    <property type="entry name" value="Fibrinogen_C"/>
    <property type="match status" value="1"/>
</dbReference>
<dbReference type="InterPro" id="IPR000742">
    <property type="entry name" value="EGF"/>
</dbReference>
<feature type="signal peptide" evidence="1">
    <location>
        <begin position="1"/>
        <end position="17"/>
    </location>
</feature>
<accession>A0AAN9BJQ3</accession>
<dbReference type="Gene3D" id="4.10.530.10">
    <property type="entry name" value="Gamma-fibrinogen Carboxyl Terminal Fragment, domain 2"/>
    <property type="match status" value="1"/>
</dbReference>
<organism evidence="3 4">
    <name type="scientific">Littorina saxatilis</name>
    <dbReference type="NCBI Taxonomy" id="31220"/>
    <lineage>
        <taxon>Eukaryota</taxon>
        <taxon>Metazoa</taxon>
        <taxon>Spiralia</taxon>
        <taxon>Lophotrochozoa</taxon>
        <taxon>Mollusca</taxon>
        <taxon>Gastropoda</taxon>
        <taxon>Caenogastropoda</taxon>
        <taxon>Littorinimorpha</taxon>
        <taxon>Littorinoidea</taxon>
        <taxon>Littorinidae</taxon>
        <taxon>Littorina</taxon>
    </lineage>
</organism>
<sequence length="343" mass="39022">MRKTLLAVLTVLSSTVATQFVSETVFRQYSLCSTDCRFVTRGRSKIHCSLQCYADSACVFWAWDSNPGLCRLCANVAEENCAEIGHAVLPGYLRTVCQNGGTLDISRWRCSCFAGFAGDVCQRRIYDCSEGFHLNYPTRVYEIQPPLATSPFSVYCRMTFGGRTYIATRTHPDLQFNRTWEEYKNGFGNVSGDYWIGLEQIYLLTNNGLDNELKIEIRNSTDFHFQQYYYYFRISDESSYYQLHFASTKPNAQPGKALGDSLSPALGCRFSTYDADHDGDDTENCALRHQSGWWFPSPCNLTKGNPLGRLGQPGMWSGNPEDAFWFTDFGNRALLHVHMWLVM</sequence>
<dbReference type="PANTHER" id="PTHR19143">
    <property type="entry name" value="FIBRINOGEN/TENASCIN/ANGIOPOEITIN"/>
    <property type="match status" value="1"/>
</dbReference>
<dbReference type="InterPro" id="IPR014716">
    <property type="entry name" value="Fibrinogen_a/b/g_C_1"/>
</dbReference>
<dbReference type="AlphaFoldDB" id="A0AAN9BJQ3"/>
<dbReference type="InterPro" id="IPR036056">
    <property type="entry name" value="Fibrinogen-like_C"/>
</dbReference>
<dbReference type="InterPro" id="IPR002181">
    <property type="entry name" value="Fibrinogen_a/b/g_C_dom"/>
</dbReference>